<dbReference type="Proteomes" id="UP000014978">
    <property type="component" value="Unassembled WGS sequence"/>
</dbReference>
<organism evidence="1 2">
    <name type="scientific">Spraguea lophii (strain 42_110)</name>
    <name type="common">Microsporidian parasite</name>
    <dbReference type="NCBI Taxonomy" id="1358809"/>
    <lineage>
        <taxon>Eukaryota</taxon>
        <taxon>Fungi</taxon>
        <taxon>Fungi incertae sedis</taxon>
        <taxon>Microsporidia</taxon>
        <taxon>Spragueidae</taxon>
        <taxon>Spraguea</taxon>
    </lineage>
</organism>
<evidence type="ECO:0000313" key="2">
    <source>
        <dbReference type="Proteomes" id="UP000014978"/>
    </source>
</evidence>
<dbReference type="VEuPathDB" id="MicrosporidiaDB:SLOPH_802"/>
<keyword evidence="2" id="KW-1185">Reference proteome</keyword>
<comment type="caution">
    <text evidence="1">The sequence shown here is derived from an EMBL/GenBank/DDBJ whole genome shotgun (WGS) entry which is preliminary data.</text>
</comment>
<feature type="non-terminal residue" evidence="1">
    <location>
        <position position="1"/>
    </location>
</feature>
<dbReference type="EMBL" id="ATCN01000259">
    <property type="protein sequence ID" value="EPR79428.1"/>
    <property type="molecule type" value="Genomic_DNA"/>
</dbReference>
<evidence type="ECO:0000313" key="1">
    <source>
        <dbReference type="EMBL" id="EPR79428.1"/>
    </source>
</evidence>
<dbReference type="InParanoid" id="S7XU41"/>
<dbReference type="AlphaFoldDB" id="S7XU41"/>
<accession>S7XU41</accession>
<protein>
    <submittedName>
        <fullName evidence="1">Uncharacterized protein</fullName>
    </submittedName>
</protein>
<reference evidence="2" key="1">
    <citation type="journal article" date="2013" name="PLoS Genet.">
        <title>The genome of Spraguea lophii and the basis of host-microsporidian interactions.</title>
        <authorList>
            <person name="Campbell S.E."/>
            <person name="Williams T.A."/>
            <person name="Yousuf A."/>
            <person name="Soanes D.M."/>
            <person name="Paszkiewicz K.H."/>
            <person name="Williams B.A.P."/>
        </authorList>
    </citation>
    <scope>NUCLEOTIDE SEQUENCE [LARGE SCALE GENOMIC DNA]</scope>
    <source>
        <strain evidence="2">42_110</strain>
    </source>
</reference>
<dbReference type="HOGENOM" id="CLU_2009490_0_0_1"/>
<name>S7XU41_SPRLO</name>
<gene>
    <name evidence="1" type="ORF">SLOPH_802</name>
</gene>
<proteinExistence type="predicted"/>
<sequence>IINIDIYDFLVSEAFKYFYNTRKMFDKIKNIKKIIEIKINNKNSHYPINIEISPLLSGDKRILKYEMKIFLLKLIEKIKMEAMKIEKEEAYLHLMNFTSELALSELIDLETIENLKIFISKILN</sequence>